<evidence type="ECO:0000313" key="1">
    <source>
        <dbReference type="EMBL" id="QZE14884.1"/>
    </source>
</evidence>
<evidence type="ECO:0000313" key="2">
    <source>
        <dbReference type="Proteomes" id="UP000826212"/>
    </source>
</evidence>
<gene>
    <name evidence="1" type="ORF">K4L44_03260</name>
</gene>
<keyword evidence="2" id="KW-1185">Reference proteome</keyword>
<dbReference type="EMBL" id="CP081303">
    <property type="protein sequence ID" value="QZE14884.1"/>
    <property type="molecule type" value="Genomic_DNA"/>
</dbReference>
<dbReference type="Proteomes" id="UP000826212">
    <property type="component" value="Chromosome"/>
</dbReference>
<reference evidence="1" key="1">
    <citation type="submission" date="2021-08" db="EMBL/GenBank/DDBJ databases">
        <title>Novel anaerobic bacterium isolated from sea squirt in East Sea, Republic of Korea.</title>
        <authorList>
            <person name="Nguyen T.H."/>
            <person name="Li Z."/>
            <person name="Lee Y.-J."/>
            <person name="Ko J."/>
            <person name="Kim S.-G."/>
        </authorList>
    </citation>
    <scope>NUCLEOTIDE SEQUENCE</scope>
    <source>
        <strain evidence="1">KCTC 25031</strain>
    </source>
</reference>
<protein>
    <submittedName>
        <fullName evidence="1">Uncharacterized protein</fullName>
    </submittedName>
</protein>
<name>A0AC61NPG5_9BACT</name>
<organism evidence="1 2">
    <name type="scientific">Halosquirtibacter laminarini</name>
    <dbReference type="NCBI Taxonomy" id="3374600"/>
    <lineage>
        <taxon>Bacteria</taxon>
        <taxon>Pseudomonadati</taxon>
        <taxon>Bacteroidota</taxon>
        <taxon>Bacteroidia</taxon>
        <taxon>Marinilabiliales</taxon>
        <taxon>Prolixibacteraceae</taxon>
        <taxon>Halosquirtibacter</taxon>
    </lineage>
</organism>
<sequence>MSIHPELQNENKLLVKDVIEMMLALPQLSPVNYFHVNKDNITSDTVLNSTSHVDAGIVPIENSENVMVSATIVMERLLRISPQASTELALAQLIRKIYSFGAVVSAFDITVTNVSMSSPYHMEMVDAIKEGCKRISRKYNLPMSHQKILFTCDPSTINQMPSLVLHGLGVLKTEAHFVTSSFKTKGNNIYLLGKSLEDVQGSLFQKYVMNETWDSLMKFDLDLEIKLKDVLEGLVSDNLIETANPLHRGGLFFSLLRAGYDSGYGFDITTDMSVSPEAFLFGEYLGRVIVSVSPEKDDDFIDYMTSAGQSFFALGHVTKGEIRIDDESYGYIDKDYSNVES</sequence>
<proteinExistence type="predicted"/>
<accession>A0AC61NPG5</accession>